<sequence length="198" mass="19960">MQLSELPDLAHNRPAPLHWVATATAMAGVVALAGLLQPGGATASPTAGAGPSISSSAPPRAAHLPAPDAAAFPFPLECGSVGSVVTAKASGDLDGDGNPETVAAVRCDSGTGAPPNAVYVLNRDRSGKPRVVATLLGVAARETVGKGLTVRHGAVYATLLGYSSQNVPTCCPDVQEKVSWAWRGGAFVRSEQGDNKSV</sequence>
<dbReference type="RefSeq" id="WP_345646072.1">
    <property type="nucleotide sequence ID" value="NZ_BAABEP010000015.1"/>
</dbReference>
<evidence type="ECO:0008006" key="4">
    <source>
        <dbReference type="Google" id="ProtNLM"/>
    </source>
</evidence>
<evidence type="ECO:0000313" key="3">
    <source>
        <dbReference type="Proteomes" id="UP001499884"/>
    </source>
</evidence>
<reference evidence="3" key="1">
    <citation type="journal article" date="2019" name="Int. J. Syst. Evol. Microbiol.">
        <title>The Global Catalogue of Microorganisms (GCM) 10K type strain sequencing project: providing services to taxonomists for standard genome sequencing and annotation.</title>
        <authorList>
            <consortium name="The Broad Institute Genomics Platform"/>
            <consortium name="The Broad Institute Genome Sequencing Center for Infectious Disease"/>
            <person name="Wu L."/>
            <person name="Ma J."/>
        </authorList>
    </citation>
    <scope>NUCLEOTIDE SEQUENCE [LARGE SCALE GENOMIC DNA]</scope>
    <source>
        <strain evidence="3">JCM 30846</strain>
    </source>
</reference>
<accession>A0ABP7F507</accession>
<gene>
    <name evidence="2" type="ORF">GCM10023082_27910</name>
</gene>
<feature type="region of interest" description="Disordered" evidence="1">
    <location>
        <begin position="41"/>
        <end position="64"/>
    </location>
</feature>
<protein>
    <recommendedName>
        <fullName evidence="4">Secreted protein</fullName>
    </recommendedName>
</protein>
<proteinExistence type="predicted"/>
<keyword evidence="3" id="KW-1185">Reference proteome</keyword>
<evidence type="ECO:0000256" key="1">
    <source>
        <dbReference type="SAM" id="MobiDB-lite"/>
    </source>
</evidence>
<evidence type="ECO:0000313" key="2">
    <source>
        <dbReference type="EMBL" id="GAA3728437.1"/>
    </source>
</evidence>
<comment type="caution">
    <text evidence="2">The sequence shown here is derived from an EMBL/GenBank/DDBJ whole genome shotgun (WGS) entry which is preliminary data.</text>
</comment>
<name>A0ABP7F507_9ACTN</name>
<dbReference type="EMBL" id="BAABEP010000015">
    <property type="protein sequence ID" value="GAA3728437.1"/>
    <property type="molecule type" value="Genomic_DNA"/>
</dbReference>
<organism evidence="2 3">
    <name type="scientific">Streptomyces tremellae</name>
    <dbReference type="NCBI Taxonomy" id="1124239"/>
    <lineage>
        <taxon>Bacteria</taxon>
        <taxon>Bacillati</taxon>
        <taxon>Actinomycetota</taxon>
        <taxon>Actinomycetes</taxon>
        <taxon>Kitasatosporales</taxon>
        <taxon>Streptomycetaceae</taxon>
        <taxon>Streptomyces</taxon>
    </lineage>
</organism>
<dbReference type="Proteomes" id="UP001499884">
    <property type="component" value="Unassembled WGS sequence"/>
</dbReference>